<dbReference type="EMBL" id="FR824106">
    <property type="protein sequence ID" value="CCA19000.1"/>
    <property type="molecule type" value="Genomic_DNA"/>
</dbReference>
<keyword evidence="1" id="KW-0812">Transmembrane</keyword>
<gene>
    <name evidence="2" type="primary">AlNc14C61G4457</name>
    <name evidence="2" type="ORF">ALNC14_051430</name>
</gene>
<evidence type="ECO:0000256" key="1">
    <source>
        <dbReference type="SAM" id="Phobius"/>
    </source>
</evidence>
<dbReference type="AlphaFoldDB" id="F0WCT1"/>
<reference evidence="2" key="1">
    <citation type="journal article" date="2011" name="PLoS Biol.">
        <title>Gene gain and loss during evolution of obligate parasitism in the white rust pathogen of Arabidopsis thaliana.</title>
        <authorList>
            <person name="Kemen E."/>
            <person name="Gardiner A."/>
            <person name="Schultz-Larsen T."/>
            <person name="Kemen A.C."/>
            <person name="Balmuth A.L."/>
            <person name="Robert-Seilaniantz A."/>
            <person name="Bailey K."/>
            <person name="Holub E."/>
            <person name="Studholme D.J."/>
            <person name="Maclean D."/>
            <person name="Jones J.D."/>
        </authorList>
    </citation>
    <scope>NUCLEOTIDE SEQUENCE</scope>
</reference>
<accession>F0WCT1</accession>
<evidence type="ECO:0000313" key="2">
    <source>
        <dbReference type="EMBL" id="CCA19000.1"/>
    </source>
</evidence>
<keyword evidence="1" id="KW-1133">Transmembrane helix</keyword>
<organism evidence="2">
    <name type="scientific">Albugo laibachii Nc14</name>
    <dbReference type="NCBI Taxonomy" id="890382"/>
    <lineage>
        <taxon>Eukaryota</taxon>
        <taxon>Sar</taxon>
        <taxon>Stramenopiles</taxon>
        <taxon>Oomycota</taxon>
        <taxon>Peronosporomycetes</taxon>
        <taxon>Albuginales</taxon>
        <taxon>Albuginaceae</taxon>
        <taxon>Albugo</taxon>
    </lineage>
</organism>
<sequence>MSMLFKAVNCASSKVFRQPDGTPFTQTCCLTSALDKKTRLPQPKQVPDESAPMDRVEGVLCSDLKDPITPRARGGIMYLVDIVDDKTNYCSVFLAKTKDQASQNFRQSLFFRNDKTVAYMCFALTVVENIRALIFFGVTLKLPT</sequence>
<dbReference type="HOGENOM" id="CLU_1800040_0_0_1"/>
<reference evidence="2" key="2">
    <citation type="submission" date="2011-02" db="EMBL/GenBank/DDBJ databases">
        <authorList>
            <person name="MacLean D."/>
        </authorList>
    </citation>
    <scope>NUCLEOTIDE SEQUENCE</scope>
</reference>
<protein>
    <submittedName>
        <fullName evidence="2">AlNc14C61G4457 protein</fullName>
    </submittedName>
</protein>
<keyword evidence="1" id="KW-0472">Membrane</keyword>
<proteinExistence type="predicted"/>
<name>F0WCT1_9STRA</name>
<feature type="transmembrane region" description="Helical" evidence="1">
    <location>
        <begin position="116"/>
        <end position="138"/>
    </location>
</feature>